<evidence type="ECO:0000313" key="7">
    <source>
        <dbReference type="EMBL" id="CAB9513921.1"/>
    </source>
</evidence>
<dbReference type="PANTHER" id="PTHR23112:SF0">
    <property type="entry name" value="TRANSMEMBRANE PROTEIN 116"/>
    <property type="match status" value="1"/>
</dbReference>
<keyword evidence="8" id="KW-1185">Reference proteome</keyword>
<feature type="transmembrane region" description="Helical" evidence="6">
    <location>
        <begin position="187"/>
        <end position="213"/>
    </location>
</feature>
<keyword evidence="3 6" id="KW-1133">Transmembrane helix</keyword>
<keyword evidence="2 6" id="KW-0812">Transmembrane</keyword>
<evidence type="ECO:0008006" key="9">
    <source>
        <dbReference type="Google" id="ProtNLM"/>
    </source>
</evidence>
<dbReference type="Proteomes" id="UP001153069">
    <property type="component" value="Unassembled WGS sequence"/>
</dbReference>
<feature type="compositionally biased region" description="Low complexity" evidence="5">
    <location>
        <begin position="487"/>
        <end position="501"/>
    </location>
</feature>
<protein>
    <recommendedName>
        <fullName evidence="9">G-protein coupled receptors family 1 profile domain-containing protein</fullName>
    </recommendedName>
</protein>
<gene>
    <name evidence="7" type="ORF">SEMRO_621_G176860.1</name>
</gene>
<feature type="transmembrane region" description="Helical" evidence="6">
    <location>
        <begin position="50"/>
        <end position="73"/>
    </location>
</feature>
<feature type="transmembrane region" description="Helical" evidence="6">
    <location>
        <begin position="93"/>
        <end position="114"/>
    </location>
</feature>
<evidence type="ECO:0000256" key="4">
    <source>
        <dbReference type="ARBA" id="ARBA00023136"/>
    </source>
</evidence>
<evidence type="ECO:0000256" key="6">
    <source>
        <dbReference type="SAM" id="Phobius"/>
    </source>
</evidence>
<evidence type="ECO:0000256" key="1">
    <source>
        <dbReference type="ARBA" id="ARBA00004141"/>
    </source>
</evidence>
<dbReference type="PANTHER" id="PTHR23112">
    <property type="entry name" value="G PROTEIN-COUPLED RECEPTOR 157-RELATED"/>
    <property type="match status" value="1"/>
</dbReference>
<evidence type="ECO:0000313" key="8">
    <source>
        <dbReference type="Proteomes" id="UP001153069"/>
    </source>
</evidence>
<feature type="compositionally biased region" description="Basic and acidic residues" evidence="5">
    <location>
        <begin position="524"/>
        <end position="533"/>
    </location>
</feature>
<comment type="subcellular location">
    <subcellularLocation>
        <location evidence="1">Membrane</location>
        <topology evidence="1">Multi-pass membrane protein</topology>
    </subcellularLocation>
</comment>
<proteinExistence type="predicted"/>
<evidence type="ECO:0000256" key="3">
    <source>
        <dbReference type="ARBA" id="ARBA00022989"/>
    </source>
</evidence>
<comment type="caution">
    <text evidence="7">The sequence shown here is derived from an EMBL/GenBank/DDBJ whole genome shotgun (WGS) entry which is preliminary data.</text>
</comment>
<feature type="region of interest" description="Disordered" evidence="5">
    <location>
        <begin position="397"/>
        <end position="454"/>
    </location>
</feature>
<evidence type="ECO:0000256" key="5">
    <source>
        <dbReference type="SAM" id="MobiDB-lite"/>
    </source>
</evidence>
<dbReference type="GO" id="GO:0004930">
    <property type="term" value="F:G protein-coupled receptor activity"/>
    <property type="evidence" value="ECO:0007669"/>
    <property type="project" value="TreeGrafter"/>
</dbReference>
<feature type="compositionally biased region" description="Basic and acidic residues" evidence="5">
    <location>
        <begin position="594"/>
        <end position="604"/>
    </location>
</feature>
<dbReference type="AlphaFoldDB" id="A0A9N8E3H7"/>
<evidence type="ECO:0000256" key="2">
    <source>
        <dbReference type="ARBA" id="ARBA00022692"/>
    </source>
</evidence>
<keyword evidence="4 6" id="KW-0472">Membrane</keyword>
<reference evidence="7" key="1">
    <citation type="submission" date="2020-06" db="EMBL/GenBank/DDBJ databases">
        <authorList>
            <consortium name="Plant Systems Biology data submission"/>
        </authorList>
    </citation>
    <scope>NUCLEOTIDE SEQUENCE</scope>
    <source>
        <strain evidence="7">D6</strain>
    </source>
</reference>
<dbReference type="GO" id="GO:0007189">
    <property type="term" value="P:adenylate cyclase-activating G protein-coupled receptor signaling pathway"/>
    <property type="evidence" value="ECO:0007669"/>
    <property type="project" value="TreeGrafter"/>
</dbReference>
<sequence length="639" mass="70786">MTGSGLTVAQERALALVPKFTSSLSIPCAMFLIYEVYCDHKRGGTNCIQRVLVGMSIIDILASSAWFLSTWAVPKGSFAFSAGNMATCNFQGFLLQLAIGAPLYNSSLAIFYLLMVKRRWTEDQLQHLERWVHGFILSFTIGTSVLLLLLGQYNHIQAVCWVIGDPPDCGNSGFQASDIPCERGDHAWAWGLALFYGPLWVCVVACCSSMVALCQEVKTTIRRSSRYTTSLGAAHSLHRSTRDSSKVATQAILYSLTFLITWMPSTLWSIAHWFNWSHYGLDIAAATAEPLQGMWNLMIFLRTRPSSQRKIQRMLAYLFPRCCEAPEEEVTEPSEPGSRLSLTQSVMNIGRVFGPLRLLSTRVSKLDLRDIPELQVVEAEDPCEVSRLGFSTVSSEIGDITTGRDGSSKHNDNNQMRVESEAPLDIDISWSDSGEADETSNQKEAAIDEDSSGCELRRMAVGAADTHPNDESECDIRQALIEQQRTNPQNEQNESEQIQQQAPGTTAPVDDDAPLGNHVNSRSGENDMIPRIDQDDELGQPAGPKPLHHQLDGQDEREGNIEMATLSSHAPQQDNLQELERVKPAPESATEIEPGTRPESPTKRKVAFRDLQIDLPTLEGVHPVDCNRAEFRIAHSRGI</sequence>
<feature type="compositionally biased region" description="Polar residues" evidence="5">
    <location>
        <begin position="565"/>
        <end position="576"/>
    </location>
</feature>
<feature type="transmembrane region" description="Helical" evidence="6">
    <location>
        <begin position="20"/>
        <end position="38"/>
    </location>
</feature>
<name>A0A9N8E3H7_9STRA</name>
<organism evidence="7 8">
    <name type="scientific">Seminavis robusta</name>
    <dbReference type="NCBI Taxonomy" id="568900"/>
    <lineage>
        <taxon>Eukaryota</taxon>
        <taxon>Sar</taxon>
        <taxon>Stramenopiles</taxon>
        <taxon>Ochrophyta</taxon>
        <taxon>Bacillariophyta</taxon>
        <taxon>Bacillariophyceae</taxon>
        <taxon>Bacillariophycidae</taxon>
        <taxon>Naviculales</taxon>
        <taxon>Naviculaceae</taxon>
        <taxon>Seminavis</taxon>
    </lineage>
</organism>
<feature type="region of interest" description="Disordered" evidence="5">
    <location>
        <begin position="486"/>
        <end position="604"/>
    </location>
</feature>
<feature type="transmembrane region" description="Helical" evidence="6">
    <location>
        <begin position="251"/>
        <end position="271"/>
    </location>
</feature>
<dbReference type="EMBL" id="CAICTM010000620">
    <property type="protein sequence ID" value="CAB9513921.1"/>
    <property type="molecule type" value="Genomic_DNA"/>
</dbReference>
<dbReference type="GO" id="GO:0005886">
    <property type="term" value="C:plasma membrane"/>
    <property type="evidence" value="ECO:0007669"/>
    <property type="project" value="TreeGrafter"/>
</dbReference>
<dbReference type="SUPFAM" id="SSF81321">
    <property type="entry name" value="Family A G protein-coupled receptor-like"/>
    <property type="match status" value="1"/>
</dbReference>
<feature type="transmembrane region" description="Helical" evidence="6">
    <location>
        <begin position="135"/>
        <end position="153"/>
    </location>
</feature>
<feature type="compositionally biased region" description="Basic and acidic residues" evidence="5">
    <location>
        <begin position="549"/>
        <end position="560"/>
    </location>
</feature>
<dbReference type="Gene3D" id="1.20.1070.10">
    <property type="entry name" value="Rhodopsin 7-helix transmembrane proteins"/>
    <property type="match status" value="1"/>
</dbReference>
<dbReference type="OrthoDB" id="44335at2759"/>
<accession>A0A9N8E3H7</accession>